<gene>
    <name evidence="3" type="ORF">ACKW6Q_13910</name>
</gene>
<reference evidence="3 4" key="1">
    <citation type="submission" date="2024-12" db="EMBL/GenBank/DDBJ databases">
        <title>Draft genome sequence of Chryseobacterium kwangjuense AG447.</title>
        <authorList>
            <person name="Cheptsov V.S."/>
            <person name="Belov A."/>
            <person name="Zavarzina A.G."/>
        </authorList>
    </citation>
    <scope>NUCLEOTIDE SEQUENCE [LARGE SCALE GENOMIC DNA]</scope>
    <source>
        <strain evidence="3 4">AG447</strain>
    </source>
</reference>
<keyword evidence="4" id="KW-1185">Reference proteome</keyword>
<dbReference type="RefSeq" id="WP_409357131.1">
    <property type="nucleotide sequence ID" value="NZ_JBJXVJ010000003.1"/>
</dbReference>
<dbReference type="Proteomes" id="UP001634154">
    <property type="component" value="Unassembled WGS sequence"/>
</dbReference>
<protein>
    <recommendedName>
        <fullName evidence="5">Lipoprotein</fullName>
    </recommendedName>
</protein>
<feature type="compositionally biased region" description="Gly residues" evidence="1">
    <location>
        <begin position="226"/>
        <end position="245"/>
    </location>
</feature>
<sequence length="302" mass="33291">MKKINFLMLILSALLFFGCRQESLYIDQESQNTSVSRNYVINDTEIKKDSQLWLKLSGIQTGLFGSDPKAKKNDPLLDGAVIMTEHAGVVERNGTTTYTFQIKRIYPSQDTENLVVRKNADGSYSGLLIQYHLSKQEIQAFQNAQKPEDIKGKISVYKINDLTLNSKNSGYTYTEWIGCLAVTYQVIPCVSSDHHTNPSQCELTGASAPQIIVMSVDDTHCTSSGNPGGSNPGSGPGGNPGSGTGGSSMTTPLNFYIIHFYLMITEMHLMYVKPEIANARKPGSSISSFRLTFCRYLPKQVC</sequence>
<evidence type="ECO:0000313" key="3">
    <source>
        <dbReference type="EMBL" id="MFN1218061.1"/>
    </source>
</evidence>
<proteinExistence type="predicted"/>
<keyword evidence="2" id="KW-0732">Signal</keyword>
<feature type="chain" id="PRO_5046993048" description="Lipoprotein" evidence="2">
    <location>
        <begin position="19"/>
        <end position="302"/>
    </location>
</feature>
<feature type="region of interest" description="Disordered" evidence="1">
    <location>
        <begin position="221"/>
        <end position="245"/>
    </location>
</feature>
<organism evidence="3 4">
    <name type="scientific">Chryseobacterium kwangjuense</name>
    <dbReference type="NCBI Taxonomy" id="267125"/>
    <lineage>
        <taxon>Bacteria</taxon>
        <taxon>Pseudomonadati</taxon>
        <taxon>Bacteroidota</taxon>
        <taxon>Flavobacteriia</taxon>
        <taxon>Flavobacteriales</taxon>
        <taxon>Weeksellaceae</taxon>
        <taxon>Chryseobacterium group</taxon>
        <taxon>Chryseobacterium</taxon>
    </lineage>
</organism>
<comment type="caution">
    <text evidence="3">The sequence shown here is derived from an EMBL/GenBank/DDBJ whole genome shotgun (WGS) entry which is preliminary data.</text>
</comment>
<name>A0ABW9K5V6_9FLAO</name>
<evidence type="ECO:0000256" key="2">
    <source>
        <dbReference type="SAM" id="SignalP"/>
    </source>
</evidence>
<accession>A0ABW9K5V6</accession>
<feature type="signal peptide" evidence="2">
    <location>
        <begin position="1"/>
        <end position="18"/>
    </location>
</feature>
<evidence type="ECO:0008006" key="5">
    <source>
        <dbReference type="Google" id="ProtNLM"/>
    </source>
</evidence>
<evidence type="ECO:0000313" key="4">
    <source>
        <dbReference type="Proteomes" id="UP001634154"/>
    </source>
</evidence>
<dbReference type="EMBL" id="JBJXVJ010000003">
    <property type="protein sequence ID" value="MFN1218061.1"/>
    <property type="molecule type" value="Genomic_DNA"/>
</dbReference>
<evidence type="ECO:0000256" key="1">
    <source>
        <dbReference type="SAM" id="MobiDB-lite"/>
    </source>
</evidence>
<dbReference type="PROSITE" id="PS51257">
    <property type="entry name" value="PROKAR_LIPOPROTEIN"/>
    <property type="match status" value="1"/>
</dbReference>